<keyword evidence="4 17" id="KW-0812">Transmembrane</keyword>
<feature type="region of interest" description="Disordered" evidence="18">
    <location>
        <begin position="231"/>
        <end position="308"/>
    </location>
</feature>
<feature type="region of interest" description="Disordered" evidence="18">
    <location>
        <begin position="1513"/>
        <end position="1568"/>
    </location>
</feature>
<keyword evidence="22" id="KW-1185">Reference proteome</keyword>
<dbReference type="Gene3D" id="2.70.150.10">
    <property type="entry name" value="Calcium-transporting ATPase, cytoplasmic transduction domain A"/>
    <property type="match status" value="1"/>
</dbReference>
<feature type="region of interest" description="Disordered" evidence="18">
    <location>
        <begin position="952"/>
        <end position="1012"/>
    </location>
</feature>
<feature type="compositionally biased region" description="Basic residues" evidence="18">
    <location>
        <begin position="984"/>
        <end position="993"/>
    </location>
</feature>
<dbReference type="Pfam" id="PF16209">
    <property type="entry name" value="PhoLip_ATPase_N"/>
    <property type="match status" value="1"/>
</dbReference>
<evidence type="ECO:0000313" key="22">
    <source>
        <dbReference type="Proteomes" id="UP001176521"/>
    </source>
</evidence>
<dbReference type="InterPro" id="IPR023214">
    <property type="entry name" value="HAD_sf"/>
</dbReference>
<dbReference type="InterPro" id="IPR023299">
    <property type="entry name" value="ATPase_P-typ_cyto_dom_N"/>
</dbReference>
<feature type="compositionally biased region" description="Basic and acidic residues" evidence="18">
    <location>
        <begin position="231"/>
        <end position="245"/>
    </location>
</feature>
<feature type="compositionally biased region" description="Basic and acidic residues" evidence="18">
    <location>
        <begin position="1435"/>
        <end position="1449"/>
    </location>
</feature>
<feature type="binding site" evidence="15">
    <location>
        <position position="894"/>
    </location>
    <ligand>
        <name>ATP</name>
        <dbReference type="ChEBI" id="CHEBI:30616"/>
    </ligand>
</feature>
<feature type="binding site" evidence="15">
    <location>
        <position position="756"/>
    </location>
    <ligand>
        <name>ATP</name>
        <dbReference type="ChEBI" id="CHEBI:30616"/>
    </ligand>
</feature>
<evidence type="ECO:0000256" key="11">
    <source>
        <dbReference type="ARBA" id="ARBA00023136"/>
    </source>
</evidence>
<reference evidence="21" key="1">
    <citation type="journal article" date="2023" name="PhytoFront">
        <title>Draft Genome Resources of Seven Strains of Tilletia horrida, Causal Agent of Kernel Smut of Rice.</title>
        <authorList>
            <person name="Khanal S."/>
            <person name="Antony Babu S."/>
            <person name="Zhou X.G."/>
        </authorList>
    </citation>
    <scope>NUCLEOTIDE SEQUENCE</scope>
    <source>
        <strain evidence="21">TX3</strain>
    </source>
</reference>
<keyword evidence="5 16" id="KW-0479">Metal-binding</keyword>
<feature type="region of interest" description="Disordered" evidence="18">
    <location>
        <begin position="617"/>
        <end position="663"/>
    </location>
</feature>
<dbReference type="Gene3D" id="3.40.50.1000">
    <property type="entry name" value="HAD superfamily/HAD-like"/>
    <property type="match status" value="1"/>
</dbReference>
<dbReference type="Proteomes" id="UP001176521">
    <property type="component" value="Unassembled WGS sequence"/>
</dbReference>
<feature type="binding site" evidence="15">
    <location>
        <position position="592"/>
    </location>
    <ligand>
        <name>ATP</name>
        <dbReference type="ChEBI" id="CHEBI:30616"/>
    </ligand>
</feature>
<dbReference type="PANTHER" id="PTHR24092">
    <property type="entry name" value="PROBABLE PHOSPHOLIPID-TRANSPORTING ATPASE"/>
    <property type="match status" value="1"/>
</dbReference>
<keyword evidence="10 17" id="KW-1133">Transmembrane helix</keyword>
<dbReference type="InterPro" id="IPR023298">
    <property type="entry name" value="ATPase_P-typ_TM_dom_sf"/>
</dbReference>
<dbReference type="GO" id="GO:0000287">
    <property type="term" value="F:magnesium ion binding"/>
    <property type="evidence" value="ECO:0007669"/>
    <property type="project" value="UniProtKB-UniRule"/>
</dbReference>
<keyword evidence="8 16" id="KW-0460">Magnesium</keyword>
<dbReference type="Pfam" id="PF16212">
    <property type="entry name" value="PhoLip_ATPase_C"/>
    <property type="match status" value="1"/>
</dbReference>
<feature type="compositionally biased region" description="Basic and acidic residues" evidence="18">
    <location>
        <begin position="297"/>
        <end position="308"/>
    </location>
</feature>
<dbReference type="InterPro" id="IPR032630">
    <property type="entry name" value="P_typ_ATPase_c"/>
</dbReference>
<feature type="binding site" evidence="15">
    <location>
        <position position="713"/>
    </location>
    <ligand>
        <name>ATP</name>
        <dbReference type="ChEBI" id="CHEBI:30616"/>
    </ligand>
</feature>
<feature type="binding site" evidence="15">
    <location>
        <position position="814"/>
    </location>
    <ligand>
        <name>ATP</name>
        <dbReference type="ChEBI" id="CHEBI:30616"/>
    </ligand>
</feature>
<gene>
    <name evidence="21" type="ORF">OC842_003807</name>
</gene>
<dbReference type="SFLD" id="SFLDF00027">
    <property type="entry name" value="p-type_atpase"/>
    <property type="match status" value="1"/>
</dbReference>
<dbReference type="InterPro" id="IPR008250">
    <property type="entry name" value="ATPase_P-typ_transduc_dom_A_sf"/>
</dbReference>
<evidence type="ECO:0000313" key="21">
    <source>
        <dbReference type="EMBL" id="KAK0530831.1"/>
    </source>
</evidence>
<evidence type="ECO:0000256" key="10">
    <source>
        <dbReference type="ARBA" id="ARBA00022989"/>
    </source>
</evidence>
<feature type="transmembrane region" description="Helical" evidence="17">
    <location>
        <begin position="1184"/>
        <end position="1205"/>
    </location>
</feature>
<evidence type="ECO:0000259" key="19">
    <source>
        <dbReference type="Pfam" id="PF16209"/>
    </source>
</evidence>
<dbReference type="InterPro" id="IPR032631">
    <property type="entry name" value="P-type_ATPase_N"/>
</dbReference>
<proteinExistence type="inferred from homology"/>
<dbReference type="Pfam" id="PF13246">
    <property type="entry name" value="Cation_ATPase"/>
    <property type="match status" value="1"/>
</dbReference>
<dbReference type="NCBIfam" id="TIGR01652">
    <property type="entry name" value="ATPase-Plipid"/>
    <property type="match status" value="1"/>
</dbReference>
<feature type="compositionally biased region" description="Basic residues" evidence="18">
    <location>
        <begin position="1482"/>
        <end position="1496"/>
    </location>
</feature>
<comment type="similarity">
    <text evidence="2 17">Belongs to the cation transport ATPase (P-type) (TC 3.A.3) family. Type IV subfamily.</text>
</comment>
<evidence type="ECO:0000256" key="4">
    <source>
        <dbReference type="ARBA" id="ARBA00022692"/>
    </source>
</evidence>
<dbReference type="InterPro" id="IPR044492">
    <property type="entry name" value="P_typ_ATPase_HD_dom"/>
</dbReference>
<feature type="binding site" evidence="16">
    <location>
        <position position="593"/>
    </location>
    <ligand>
        <name>Mg(2+)</name>
        <dbReference type="ChEBI" id="CHEBI:18420"/>
    </ligand>
</feature>
<feature type="binding site" evidence="15">
    <location>
        <position position="780"/>
    </location>
    <ligand>
        <name>ATP</name>
        <dbReference type="ChEBI" id="CHEBI:30616"/>
    </ligand>
</feature>
<comment type="caution">
    <text evidence="17">Lacks conserved residue(s) required for the propagation of feature annotation.</text>
</comment>
<evidence type="ECO:0000256" key="7">
    <source>
        <dbReference type="ARBA" id="ARBA00022840"/>
    </source>
</evidence>
<dbReference type="NCBIfam" id="TIGR01494">
    <property type="entry name" value="ATPase_P-type"/>
    <property type="match status" value="1"/>
</dbReference>
<comment type="catalytic activity">
    <reaction evidence="12 17">
        <text>ATP + H2O + phospholipidSide 1 = ADP + phosphate + phospholipidSide 2.</text>
        <dbReference type="EC" id="7.6.2.1"/>
    </reaction>
</comment>
<feature type="transmembrane region" description="Helical" evidence="17">
    <location>
        <begin position="1299"/>
        <end position="1322"/>
    </location>
</feature>
<feature type="binding site" evidence="15">
    <location>
        <position position="1069"/>
    </location>
    <ligand>
        <name>ATP</name>
        <dbReference type="ChEBI" id="CHEBI:30616"/>
    </ligand>
</feature>
<feature type="domain" description="P-type ATPase C-terminal" evidence="20">
    <location>
        <begin position="1121"/>
        <end position="1371"/>
    </location>
</feature>
<feature type="binding site" evidence="15">
    <location>
        <position position="591"/>
    </location>
    <ligand>
        <name>ATP</name>
        <dbReference type="ChEBI" id="CHEBI:30616"/>
    </ligand>
</feature>
<protein>
    <recommendedName>
        <fullName evidence="17">Phospholipid-transporting ATPase</fullName>
        <ecNumber evidence="17">7.6.2.1</ecNumber>
    </recommendedName>
</protein>
<feature type="binding site" evidence="15">
    <location>
        <position position="1075"/>
    </location>
    <ligand>
        <name>ATP</name>
        <dbReference type="ChEBI" id="CHEBI:30616"/>
    </ligand>
</feature>
<dbReference type="GO" id="GO:0045332">
    <property type="term" value="P:phospholipid translocation"/>
    <property type="evidence" value="ECO:0007669"/>
    <property type="project" value="TreeGrafter"/>
</dbReference>
<dbReference type="SUPFAM" id="SSF81660">
    <property type="entry name" value="Metal cation-transporting ATPase, ATP-binding domain N"/>
    <property type="match status" value="1"/>
</dbReference>
<evidence type="ECO:0000256" key="1">
    <source>
        <dbReference type="ARBA" id="ARBA00004141"/>
    </source>
</evidence>
<evidence type="ECO:0000256" key="2">
    <source>
        <dbReference type="ARBA" id="ARBA00008109"/>
    </source>
</evidence>
<name>A0AAN6JJU7_9BASI</name>
<keyword evidence="3" id="KW-0597">Phosphoprotein</keyword>
<feature type="binding site" evidence="15">
    <location>
        <position position="895"/>
    </location>
    <ligand>
        <name>ATP</name>
        <dbReference type="ChEBI" id="CHEBI:30616"/>
    </ligand>
</feature>
<dbReference type="SFLD" id="SFLDS00003">
    <property type="entry name" value="Haloacid_Dehalogenase"/>
    <property type="match status" value="1"/>
</dbReference>
<feature type="binding site" evidence="16">
    <location>
        <position position="1095"/>
    </location>
    <ligand>
        <name>Mg(2+)</name>
        <dbReference type="ChEBI" id="CHEBI:18420"/>
    </ligand>
</feature>
<evidence type="ECO:0000256" key="16">
    <source>
        <dbReference type="PIRSR" id="PIRSR606539-3"/>
    </source>
</evidence>
<feature type="active site" description="4-aspartylphosphate intermediate" evidence="14">
    <location>
        <position position="591"/>
    </location>
</feature>
<feature type="compositionally biased region" description="Basic and acidic residues" evidence="18">
    <location>
        <begin position="628"/>
        <end position="637"/>
    </location>
</feature>
<feature type="binding site" evidence="16">
    <location>
        <position position="1099"/>
    </location>
    <ligand>
        <name>Mg(2+)</name>
        <dbReference type="ChEBI" id="CHEBI:18420"/>
    </ligand>
</feature>
<comment type="subcellular location">
    <subcellularLocation>
        <location evidence="1 17">Membrane</location>
        <topology evidence="1 17">Multi-pass membrane protein</topology>
    </subcellularLocation>
</comment>
<dbReference type="InterPro" id="IPR001757">
    <property type="entry name" value="P_typ_ATPase"/>
</dbReference>
<evidence type="ECO:0000256" key="6">
    <source>
        <dbReference type="ARBA" id="ARBA00022741"/>
    </source>
</evidence>
<feature type="region of interest" description="Disordered" evidence="18">
    <location>
        <begin position="1"/>
        <end position="39"/>
    </location>
</feature>
<dbReference type="EC" id="7.6.2.1" evidence="17"/>
<feature type="transmembrane region" description="Helical" evidence="17">
    <location>
        <begin position="1342"/>
        <end position="1362"/>
    </location>
</feature>
<feature type="compositionally biased region" description="Low complexity" evidence="18">
    <location>
        <begin position="1000"/>
        <end position="1012"/>
    </location>
</feature>
<evidence type="ECO:0000256" key="3">
    <source>
        <dbReference type="ARBA" id="ARBA00022553"/>
    </source>
</evidence>
<feature type="binding site" evidence="16">
    <location>
        <position position="591"/>
    </location>
    <ligand>
        <name>Mg(2+)</name>
        <dbReference type="ChEBI" id="CHEBI:18420"/>
    </ligand>
</feature>
<dbReference type="Gene3D" id="3.40.1110.10">
    <property type="entry name" value="Calcium-transporting ATPase, cytoplasmic domain N"/>
    <property type="match status" value="1"/>
</dbReference>
<dbReference type="PANTHER" id="PTHR24092:SF153">
    <property type="entry name" value="PHOSPHOLIPID-TRANSPORTING ATPASE"/>
    <property type="match status" value="1"/>
</dbReference>
<feature type="transmembrane region" description="Helical" evidence="17">
    <location>
        <begin position="1274"/>
        <end position="1292"/>
    </location>
</feature>
<sequence length="1568" mass="175607">MAISLPFHSGDKSKKGKARAGAGNGDGGAGSTSAGAEARKPSLPARIVHFVRNIDLNPETAFRKKRPPPAPRSVYINEPLPSSAFDHKGHPVQAWTYATNQTITAKYTAYNFIFKNLLEQFRRVANLFFLLIIILQFFPKFYTISPGLAALPLLTVLALAAIKDGYEDVKRHQSDHSINSSRVPIMVAPGYLNPNITEPRSEGILTAWKLFVQRFSGKKKHESELIQEKLRERQERDQAEKREQGTSDPPLSTTTETTNSVSETAPGTSTTSHRIEQHVLHHRGVLNRSTSEEDVEDASHSEHAHISRDAPHWEDTTWEALAVGDFVLLRNNDSIPADIVICATSEDEDACFIETKNLDGETNLKVRSAVSELTHLKTPADCARAKLRIDAEPQDTNMYRFNASVFIPDQKNPEGEVQRCPVTLNQVLLRGCKLRNTEWVVGIVLMTGVDTKVIANSGNTPSKRGKVERQMNPMVYCNLALLAIMAIGCAIADSRLEHYFTDRTAYWQFAANRSDDNPNINGLVTFGNSLITFQNVVPISLYISIEFVRTVQALFIFEDADIYYEKTERRTTARSWNLSDDLGQVEYIFSDKTGTLTQNLMLFRECHVNGVTYHGDAPAEGSDTTSDENAKIADKDSSSTPPGSDAGRKRVKLPKDHTGPWRDAQLASTIKDRDSENGIALGKFFRCLALCHTVITAEDEDGLLEYKAQSPDEQALVQAAADAGFVFCGREKTLLRLQTLYSSELEEYELLNLIEFSSARKRMSVVVRRLSDDKIFLFTKGADSVIFERSAADQEELREETDQALEEFANKGLRTLCLGFRELDEDEYQKWARDYHDASVSIEQREEKMEALASGLEVDLVLLGATAIEDRLQDGVPETIADLKRAGINIWVATGDKLETAIAIGYSTMLLSKDMNLIVVRGGEYGQPNSAYEQLKKAVHRFFGGEDTLAEMKHQPPQQPVEQEDEGLQDIEEEGPDGGEAPRRPSHHRKRTSGSHQQGRSRPSLNRNRSSRLSGISQMSIVGEDNGQRPGGYALVIDGAALGHALSEEFSKDLLLRISTQCKAVICCRVSPLQKALIVRLIKDGLGVMTLAIGDGANDVSMIQAAHVGVGIAGEEGLQAVNSSDYAIAQFRFLKRLLLVHGHWSYYRNSTMILNFFYKELINIGYLFFFQIYCAWSTTQALDYVYLLLWNAFWTVAAVIGVGIFDRNISDRVLMEVPELYRRGREGRYFGLGPFTIYMLDGAWQGAVFLFFMAYTYNTTTANTSGYSINQYEWTTTMVIASVLCANLFTGLDTRAWTWWIVFAVFIGPVLIFIFAPIYASFKPTFIWSYSYGNNYLLYHSAYFWFAGPLCVIVALMPRFIYNHVRQTYFPRDIDLLRVVDKLDPSHDYIHDPRMPAVKAAAKYGVPLPPKQEERSTSRRWSLRSRSNGNAMEEGSNRDGRDVGMHDLRPITSRSSTQHDMLTGEDRPNRGFSFSSDEPTSWRHRHGGGSTKRRRLSLRERLPFRSLRRNEKKRLTVIGDQDGEDDDGERQVEAETVDGGAGEGAQSHQAHTESMGHGAPPTEPAAER</sequence>
<dbReference type="GO" id="GO:0005886">
    <property type="term" value="C:plasma membrane"/>
    <property type="evidence" value="ECO:0007669"/>
    <property type="project" value="TreeGrafter"/>
</dbReference>
<evidence type="ECO:0000256" key="5">
    <source>
        <dbReference type="ARBA" id="ARBA00022723"/>
    </source>
</evidence>
<evidence type="ECO:0000256" key="12">
    <source>
        <dbReference type="ARBA" id="ARBA00034036"/>
    </source>
</evidence>
<dbReference type="GO" id="GO:0140326">
    <property type="term" value="F:ATPase-coupled intramembrane lipid transporter activity"/>
    <property type="evidence" value="ECO:0007669"/>
    <property type="project" value="UniProtKB-EC"/>
</dbReference>
<keyword evidence="11 17" id="KW-0472">Membrane</keyword>
<dbReference type="InterPro" id="IPR018303">
    <property type="entry name" value="ATPase_P-typ_P_site"/>
</dbReference>
<evidence type="ECO:0000256" key="13">
    <source>
        <dbReference type="ARBA" id="ARBA00049128"/>
    </source>
</evidence>
<dbReference type="FunFam" id="3.40.1110.10:FF:000087">
    <property type="entry name" value="Phospholipid-transporting ATPase"/>
    <property type="match status" value="1"/>
</dbReference>
<evidence type="ECO:0000256" key="15">
    <source>
        <dbReference type="PIRSR" id="PIRSR606539-2"/>
    </source>
</evidence>
<feature type="binding site" evidence="15">
    <location>
        <position position="1099"/>
    </location>
    <ligand>
        <name>ATP</name>
        <dbReference type="ChEBI" id="CHEBI:30616"/>
    </ligand>
</feature>
<evidence type="ECO:0000259" key="20">
    <source>
        <dbReference type="Pfam" id="PF16212"/>
    </source>
</evidence>
<feature type="binding site" evidence="15">
    <location>
        <position position="896"/>
    </location>
    <ligand>
        <name>ATP</name>
        <dbReference type="ChEBI" id="CHEBI:30616"/>
    </ligand>
</feature>
<dbReference type="SUPFAM" id="SSF81653">
    <property type="entry name" value="Calcium ATPase, transduction domain A"/>
    <property type="match status" value="1"/>
</dbReference>
<evidence type="ECO:0000256" key="17">
    <source>
        <dbReference type="RuleBase" id="RU362033"/>
    </source>
</evidence>
<dbReference type="SUPFAM" id="SSF81665">
    <property type="entry name" value="Calcium ATPase, transmembrane domain M"/>
    <property type="match status" value="1"/>
</dbReference>
<comment type="catalytic activity">
    <reaction evidence="13">
        <text>a 1,2-diacyl-sn-glycero-3-phosphoethanolamine(out) + ATP + H2O = a 1,2-diacyl-sn-glycero-3-phosphoethanolamine(in) + ADP + phosphate + H(+)</text>
        <dbReference type="Rhea" id="RHEA:66132"/>
        <dbReference type="ChEBI" id="CHEBI:15377"/>
        <dbReference type="ChEBI" id="CHEBI:15378"/>
        <dbReference type="ChEBI" id="CHEBI:30616"/>
        <dbReference type="ChEBI" id="CHEBI:43474"/>
        <dbReference type="ChEBI" id="CHEBI:64612"/>
        <dbReference type="ChEBI" id="CHEBI:456216"/>
    </reaction>
    <physiologicalReaction direction="left-to-right" evidence="13">
        <dbReference type="Rhea" id="RHEA:66133"/>
    </physiologicalReaction>
</comment>
<evidence type="ECO:0000256" key="9">
    <source>
        <dbReference type="ARBA" id="ARBA00022967"/>
    </source>
</evidence>
<feature type="compositionally biased region" description="Acidic residues" evidence="18">
    <location>
        <begin position="962"/>
        <end position="977"/>
    </location>
</feature>
<comment type="cofactor">
    <cofactor evidence="16">
        <name>Mg(2+)</name>
        <dbReference type="ChEBI" id="CHEBI:18420"/>
    </cofactor>
</comment>
<evidence type="ECO:0000256" key="14">
    <source>
        <dbReference type="PIRSR" id="PIRSR606539-1"/>
    </source>
</evidence>
<evidence type="ECO:0000256" key="18">
    <source>
        <dbReference type="SAM" id="MobiDB-lite"/>
    </source>
</evidence>
<dbReference type="InterPro" id="IPR006539">
    <property type="entry name" value="P-type_ATPase_IV"/>
</dbReference>
<dbReference type="GO" id="GO:0016887">
    <property type="term" value="F:ATP hydrolysis activity"/>
    <property type="evidence" value="ECO:0007669"/>
    <property type="project" value="InterPro"/>
</dbReference>
<evidence type="ECO:0000256" key="8">
    <source>
        <dbReference type="ARBA" id="ARBA00022842"/>
    </source>
</evidence>
<dbReference type="EMBL" id="JAPDMQ010000203">
    <property type="protein sequence ID" value="KAK0530831.1"/>
    <property type="molecule type" value="Genomic_DNA"/>
</dbReference>
<keyword evidence="9 17" id="KW-1278">Translocase</keyword>
<dbReference type="GO" id="GO:0005524">
    <property type="term" value="F:ATP binding"/>
    <property type="evidence" value="ECO:0007669"/>
    <property type="project" value="UniProtKB-UniRule"/>
</dbReference>
<feature type="binding site" evidence="15">
    <location>
        <position position="593"/>
    </location>
    <ligand>
        <name>ATP</name>
        <dbReference type="ChEBI" id="CHEBI:30616"/>
    </ligand>
</feature>
<organism evidence="21 22">
    <name type="scientific">Tilletia horrida</name>
    <dbReference type="NCBI Taxonomy" id="155126"/>
    <lineage>
        <taxon>Eukaryota</taxon>
        <taxon>Fungi</taxon>
        <taxon>Dikarya</taxon>
        <taxon>Basidiomycota</taxon>
        <taxon>Ustilaginomycotina</taxon>
        <taxon>Exobasidiomycetes</taxon>
        <taxon>Tilletiales</taxon>
        <taxon>Tilletiaceae</taxon>
        <taxon>Tilletia</taxon>
    </lineage>
</organism>
<feature type="compositionally biased region" description="Low complexity" evidence="18">
    <location>
        <begin position="246"/>
        <end position="264"/>
    </location>
</feature>
<dbReference type="PRINTS" id="PR00119">
    <property type="entry name" value="CATATPASE"/>
</dbReference>
<dbReference type="PROSITE" id="PS00154">
    <property type="entry name" value="ATPASE_E1_E2"/>
    <property type="match status" value="1"/>
</dbReference>
<accession>A0AAN6JJU7</accession>
<keyword evidence="7 15" id="KW-0067">ATP-binding</keyword>
<dbReference type="SUPFAM" id="SSF56784">
    <property type="entry name" value="HAD-like"/>
    <property type="match status" value="1"/>
</dbReference>
<comment type="caution">
    <text evidence="21">The sequence shown here is derived from an EMBL/GenBank/DDBJ whole genome shotgun (WGS) entry which is preliminary data.</text>
</comment>
<feature type="region of interest" description="Disordered" evidence="18">
    <location>
        <begin position="1406"/>
        <end position="1499"/>
    </location>
</feature>
<dbReference type="SFLD" id="SFLDG00002">
    <property type="entry name" value="C1.7:_P-type_atpase_like"/>
    <property type="match status" value="1"/>
</dbReference>
<feature type="binding site" evidence="15">
    <location>
        <position position="1098"/>
    </location>
    <ligand>
        <name>ATP</name>
        <dbReference type="ChEBI" id="CHEBI:30616"/>
    </ligand>
</feature>
<keyword evidence="6 15" id="KW-0547">Nucleotide-binding</keyword>
<feature type="domain" description="P-type ATPase N-terminal" evidence="19">
    <location>
        <begin position="83"/>
        <end position="147"/>
    </location>
</feature>
<feature type="transmembrane region" description="Helical" evidence="17">
    <location>
        <begin position="1229"/>
        <end position="1254"/>
    </location>
</feature>
<dbReference type="InterPro" id="IPR036412">
    <property type="entry name" value="HAD-like_sf"/>
</dbReference>
<dbReference type="FunFam" id="3.40.50.1000:FF:000001">
    <property type="entry name" value="Phospholipid-transporting ATPase IC"/>
    <property type="match status" value="1"/>
</dbReference>